<organism evidence="2 3">
    <name type="scientific">Paraconexibacter antarcticus</name>
    <dbReference type="NCBI Taxonomy" id="2949664"/>
    <lineage>
        <taxon>Bacteria</taxon>
        <taxon>Bacillati</taxon>
        <taxon>Actinomycetota</taxon>
        <taxon>Thermoleophilia</taxon>
        <taxon>Solirubrobacterales</taxon>
        <taxon>Paraconexibacteraceae</taxon>
        <taxon>Paraconexibacter</taxon>
    </lineage>
</organism>
<dbReference type="CDD" id="cd07067">
    <property type="entry name" value="HP_PGM_like"/>
    <property type="match status" value="1"/>
</dbReference>
<evidence type="ECO:0000256" key="1">
    <source>
        <dbReference type="SAM" id="MobiDB-lite"/>
    </source>
</evidence>
<dbReference type="RefSeq" id="WP_254570841.1">
    <property type="nucleotide sequence ID" value="NZ_CP098502.1"/>
</dbReference>
<keyword evidence="3" id="KW-1185">Reference proteome</keyword>
<dbReference type="InterPro" id="IPR029033">
    <property type="entry name" value="His_PPase_superfam"/>
</dbReference>
<reference evidence="2 3" key="1">
    <citation type="submission" date="2022-06" db="EMBL/GenBank/DDBJ databases">
        <title>Paraconexibacter antarcticus.</title>
        <authorList>
            <person name="Kim C.S."/>
        </authorList>
    </citation>
    <scope>NUCLEOTIDE SEQUENCE [LARGE SCALE GENOMIC DNA]</scope>
    <source>
        <strain evidence="2 3">02-257</strain>
    </source>
</reference>
<proteinExistence type="predicted"/>
<dbReference type="EMBL" id="CP098502">
    <property type="protein sequence ID" value="UTI64128.1"/>
    <property type="molecule type" value="Genomic_DNA"/>
</dbReference>
<dbReference type="Gene3D" id="3.40.50.1240">
    <property type="entry name" value="Phosphoglycerate mutase-like"/>
    <property type="match status" value="1"/>
</dbReference>
<feature type="compositionally biased region" description="Low complexity" evidence="1">
    <location>
        <begin position="195"/>
        <end position="213"/>
    </location>
</feature>
<name>A0ABY5DQ16_9ACTN</name>
<dbReference type="Proteomes" id="UP001056035">
    <property type="component" value="Chromosome"/>
</dbReference>
<dbReference type="Pfam" id="PF00300">
    <property type="entry name" value="His_Phos_1"/>
    <property type="match status" value="1"/>
</dbReference>
<dbReference type="SUPFAM" id="SSF53254">
    <property type="entry name" value="Phosphoglycerate mutase-like"/>
    <property type="match status" value="1"/>
</dbReference>
<accession>A0ABY5DQ16</accession>
<dbReference type="PANTHER" id="PTHR48100">
    <property type="entry name" value="BROAD-SPECIFICITY PHOSPHATASE YOR283W-RELATED"/>
    <property type="match status" value="1"/>
</dbReference>
<gene>
    <name evidence="2" type="ORF">NBH00_22665</name>
</gene>
<dbReference type="InterPro" id="IPR050275">
    <property type="entry name" value="PGM_Phosphatase"/>
</dbReference>
<feature type="region of interest" description="Disordered" evidence="1">
    <location>
        <begin position="188"/>
        <end position="222"/>
    </location>
</feature>
<protein>
    <submittedName>
        <fullName evidence="2">Histidine phosphatase family protein</fullName>
    </submittedName>
</protein>
<evidence type="ECO:0000313" key="2">
    <source>
        <dbReference type="EMBL" id="UTI64128.1"/>
    </source>
</evidence>
<dbReference type="SMART" id="SM00855">
    <property type="entry name" value="PGAM"/>
    <property type="match status" value="1"/>
</dbReference>
<dbReference type="InterPro" id="IPR013078">
    <property type="entry name" value="His_Pase_superF_clade-1"/>
</dbReference>
<evidence type="ECO:0000313" key="3">
    <source>
        <dbReference type="Proteomes" id="UP001056035"/>
    </source>
</evidence>
<sequence>MRRLLLVRHAATPATRTLTFPADEPLDARGLADAEGLARALPADPGEVWCSPAARCVQTAAAAGLAAPTVDPRLAESDFGTWAGRTLEAVHGEDLEAARAWMTDPDAAPHGGESLTAFSARVAGWLDEQARLDGRAVAITHGGVVKAAVVHALGAPVMSFWRVDAAPLSITTLHAHDGRWTVVRTNALNARPKGSRSVGRSRPEGSSSPPAGSVTVSEDDRT</sequence>
<dbReference type="PANTHER" id="PTHR48100:SF10">
    <property type="entry name" value="2-CARBOXY-D-ARABINITOL-1-PHOSPHATASE-RELATED"/>
    <property type="match status" value="1"/>
</dbReference>